<name>A0A224YLP1_9ACAR</name>
<sequence length="107" mass="12323">MHNGTPSHKCIVMYFPVLFLTIVFYCYVNSLLGSSDRRACRGIVVLRIPITRARSMGRCATAETNSVLSMEFLRSTSACFFKNYYYCYVQLCCQCELGIEPFEERVM</sequence>
<protein>
    <submittedName>
        <fullName evidence="2">Uncharacterized protein</fullName>
    </submittedName>
</protein>
<reference evidence="2" key="1">
    <citation type="journal article" date="2017" name="Parasit. Vectors">
        <title>Sialotranscriptomics of Rhipicephalus zambeziensis reveals intricate expression profiles of secretory proteins and suggests tight temporal transcriptional regulation during blood-feeding.</title>
        <authorList>
            <person name="de Castro M.H."/>
            <person name="de Klerk D."/>
            <person name="Pienaar R."/>
            <person name="Rees D.J.G."/>
            <person name="Mans B.J."/>
        </authorList>
    </citation>
    <scope>NUCLEOTIDE SEQUENCE</scope>
    <source>
        <tissue evidence="2">Salivary glands</tissue>
    </source>
</reference>
<keyword evidence="1" id="KW-1133">Transmembrane helix</keyword>
<dbReference type="EMBL" id="GFPF01003606">
    <property type="protein sequence ID" value="MAA14752.1"/>
    <property type="molecule type" value="Transcribed_RNA"/>
</dbReference>
<proteinExistence type="predicted"/>
<evidence type="ECO:0000256" key="1">
    <source>
        <dbReference type="SAM" id="Phobius"/>
    </source>
</evidence>
<evidence type="ECO:0000313" key="2">
    <source>
        <dbReference type="EMBL" id="MAA14752.1"/>
    </source>
</evidence>
<feature type="transmembrane region" description="Helical" evidence="1">
    <location>
        <begin position="12"/>
        <end position="32"/>
    </location>
</feature>
<organism evidence="2">
    <name type="scientific">Rhipicephalus zambeziensis</name>
    <dbReference type="NCBI Taxonomy" id="60191"/>
    <lineage>
        <taxon>Eukaryota</taxon>
        <taxon>Metazoa</taxon>
        <taxon>Ecdysozoa</taxon>
        <taxon>Arthropoda</taxon>
        <taxon>Chelicerata</taxon>
        <taxon>Arachnida</taxon>
        <taxon>Acari</taxon>
        <taxon>Parasitiformes</taxon>
        <taxon>Ixodida</taxon>
        <taxon>Ixodoidea</taxon>
        <taxon>Ixodidae</taxon>
        <taxon>Rhipicephalinae</taxon>
        <taxon>Rhipicephalus</taxon>
        <taxon>Rhipicephalus</taxon>
    </lineage>
</organism>
<keyword evidence="1" id="KW-0472">Membrane</keyword>
<dbReference type="AlphaFoldDB" id="A0A224YLP1"/>
<keyword evidence="1" id="KW-0812">Transmembrane</keyword>
<accession>A0A224YLP1</accession>